<dbReference type="Proteomes" id="UP000198814">
    <property type="component" value="Unassembled WGS sequence"/>
</dbReference>
<dbReference type="InterPro" id="IPR029044">
    <property type="entry name" value="Nucleotide-diphossugar_trans"/>
</dbReference>
<dbReference type="Gene3D" id="3.90.550.10">
    <property type="entry name" value="Spore Coat Polysaccharide Biosynthesis Protein SpsA, Chain A"/>
    <property type="match status" value="1"/>
</dbReference>
<dbReference type="PANTHER" id="PTHR43179:SF7">
    <property type="entry name" value="RHAMNOSYLTRANSFERASE WBBL"/>
    <property type="match status" value="1"/>
</dbReference>
<dbReference type="SUPFAM" id="SSF53448">
    <property type="entry name" value="Nucleotide-diphospho-sugar transferases"/>
    <property type="match status" value="1"/>
</dbReference>
<evidence type="ECO:0000313" key="4">
    <source>
        <dbReference type="Proteomes" id="UP000198814"/>
    </source>
</evidence>
<feature type="domain" description="Glycosyltransferase 2-like" evidence="2">
    <location>
        <begin position="20"/>
        <end position="151"/>
    </location>
</feature>
<dbReference type="STRING" id="42354.SAMN05216333_10890"/>
<evidence type="ECO:0000313" key="3">
    <source>
        <dbReference type="EMBL" id="SEO34718.1"/>
    </source>
</evidence>
<dbReference type="PANTHER" id="PTHR43179">
    <property type="entry name" value="RHAMNOSYLTRANSFERASE WBBL"/>
    <property type="match status" value="1"/>
</dbReference>
<keyword evidence="1" id="KW-1133">Transmembrane helix</keyword>
<reference evidence="4" key="1">
    <citation type="submission" date="2016-10" db="EMBL/GenBank/DDBJ databases">
        <authorList>
            <person name="Varghese N."/>
            <person name="Submissions S."/>
        </authorList>
    </citation>
    <scope>NUCLEOTIDE SEQUENCE [LARGE SCALE GENOMIC DNA]</scope>
    <source>
        <strain evidence="4">Nm76</strain>
    </source>
</reference>
<accession>A0A1H8NZH7</accession>
<dbReference type="OrthoDB" id="9771846at2"/>
<dbReference type="EMBL" id="FODO01000008">
    <property type="protein sequence ID" value="SEO34718.1"/>
    <property type="molecule type" value="Genomic_DNA"/>
</dbReference>
<dbReference type="AlphaFoldDB" id="A0A1H8NZH7"/>
<dbReference type="RefSeq" id="WP_090317614.1">
    <property type="nucleotide sequence ID" value="NZ_FNOE01000007.1"/>
</dbReference>
<evidence type="ECO:0000259" key="2">
    <source>
        <dbReference type="Pfam" id="PF00535"/>
    </source>
</evidence>
<keyword evidence="1" id="KW-0812">Transmembrane</keyword>
<organism evidence="3 4">
    <name type="scientific">Nitrosomonas oligotropha</name>
    <dbReference type="NCBI Taxonomy" id="42354"/>
    <lineage>
        <taxon>Bacteria</taxon>
        <taxon>Pseudomonadati</taxon>
        <taxon>Pseudomonadota</taxon>
        <taxon>Betaproteobacteria</taxon>
        <taxon>Nitrosomonadales</taxon>
        <taxon>Nitrosomonadaceae</taxon>
        <taxon>Nitrosomonas</taxon>
    </lineage>
</organism>
<protein>
    <recommendedName>
        <fullName evidence="2">Glycosyltransferase 2-like domain-containing protein</fullName>
    </recommendedName>
</protein>
<feature type="transmembrane region" description="Helical" evidence="1">
    <location>
        <begin position="279"/>
        <end position="301"/>
    </location>
</feature>
<keyword evidence="4" id="KW-1185">Reference proteome</keyword>
<proteinExistence type="predicted"/>
<name>A0A1H8NZH7_9PROT</name>
<dbReference type="Pfam" id="PF00535">
    <property type="entry name" value="Glycos_transf_2"/>
    <property type="match status" value="1"/>
</dbReference>
<sequence>MYAPQQICHDIKERCKQSISVIIVNYNAGRILTQCVQAVLQQVQQVLVIDNASSDSSLSELESSFFADNHLQIVRLNSNAGFAAGCNTGLGAATQPYILFLNPDCILQENSLQRMMQVMESDPRIGMIGGYLVNPDGSEQGGGRRAIPTPWRAFVRAFGLHHLEKYSPRLFFDFHLDKQPLPQTPIEVEAISGALMLVKRQAIDDVGSWDEQYFLHCEDLDWCMRFKQKNWKIVFVPDAPVVHFQGTCSRARPYFVSWHKHKGMLRFYRKFFRQQYPGILMGLITLGVWLRFSATVLVYAAQNCYRMLKFKHE</sequence>
<dbReference type="InterPro" id="IPR001173">
    <property type="entry name" value="Glyco_trans_2-like"/>
</dbReference>
<keyword evidence="1" id="KW-0472">Membrane</keyword>
<evidence type="ECO:0000256" key="1">
    <source>
        <dbReference type="SAM" id="Phobius"/>
    </source>
</evidence>
<gene>
    <name evidence="3" type="ORF">SAMN05216333_10890</name>
</gene>